<accession>A0ABN2L7X6</accession>
<dbReference type="Proteomes" id="UP001500851">
    <property type="component" value="Unassembled WGS sequence"/>
</dbReference>
<name>A0ABN2L7X6_9MICO</name>
<evidence type="ECO:0000256" key="1">
    <source>
        <dbReference type="SAM" id="MobiDB-lite"/>
    </source>
</evidence>
<comment type="caution">
    <text evidence="2">The sequence shown here is derived from an EMBL/GenBank/DDBJ whole genome shotgun (WGS) entry which is preliminary data.</text>
</comment>
<feature type="compositionally biased region" description="Basic and acidic residues" evidence="1">
    <location>
        <begin position="39"/>
        <end position="48"/>
    </location>
</feature>
<evidence type="ECO:0000313" key="2">
    <source>
        <dbReference type="EMBL" id="GAA1778301.1"/>
    </source>
</evidence>
<dbReference type="EMBL" id="BAAAOB010000001">
    <property type="protein sequence ID" value="GAA1778301.1"/>
    <property type="molecule type" value="Genomic_DNA"/>
</dbReference>
<keyword evidence="3" id="KW-1185">Reference proteome</keyword>
<gene>
    <name evidence="2" type="ORF">GCM10009768_03770</name>
</gene>
<proteinExistence type="predicted"/>
<sequence length="99" mass="10942">MISVFVCGSRLADRARGDPIREPVGGRFEKLTRRSAWHREGTRRERAHFGGGTIPPGILAPKARNHGSERLELIGWGVNVSGPEIRPEAIFGECDSQHD</sequence>
<protein>
    <submittedName>
        <fullName evidence="2">Uncharacterized protein</fullName>
    </submittedName>
</protein>
<evidence type="ECO:0000313" key="3">
    <source>
        <dbReference type="Proteomes" id="UP001500851"/>
    </source>
</evidence>
<organism evidence="2 3">
    <name type="scientific">Leucobacter iarius</name>
    <dbReference type="NCBI Taxonomy" id="333963"/>
    <lineage>
        <taxon>Bacteria</taxon>
        <taxon>Bacillati</taxon>
        <taxon>Actinomycetota</taxon>
        <taxon>Actinomycetes</taxon>
        <taxon>Micrococcales</taxon>
        <taxon>Microbacteriaceae</taxon>
        <taxon>Leucobacter</taxon>
    </lineage>
</organism>
<feature type="region of interest" description="Disordered" evidence="1">
    <location>
        <begin position="39"/>
        <end position="62"/>
    </location>
</feature>
<reference evidence="2 3" key="1">
    <citation type="journal article" date="2019" name="Int. J. Syst. Evol. Microbiol.">
        <title>The Global Catalogue of Microorganisms (GCM) 10K type strain sequencing project: providing services to taxonomists for standard genome sequencing and annotation.</title>
        <authorList>
            <consortium name="The Broad Institute Genomics Platform"/>
            <consortium name="The Broad Institute Genome Sequencing Center for Infectious Disease"/>
            <person name="Wu L."/>
            <person name="Ma J."/>
        </authorList>
    </citation>
    <scope>NUCLEOTIDE SEQUENCE [LARGE SCALE GENOMIC DNA]</scope>
    <source>
        <strain evidence="2 3">JCM 14736</strain>
    </source>
</reference>